<feature type="domain" description="VOC" evidence="4">
    <location>
        <begin position="1"/>
        <end position="117"/>
    </location>
</feature>
<evidence type="ECO:0000259" key="4">
    <source>
        <dbReference type="PROSITE" id="PS51819"/>
    </source>
</evidence>
<dbReference type="Gene3D" id="3.10.180.10">
    <property type="entry name" value="2,3-Dihydroxybiphenyl 1,2-Dioxygenase, domain 1"/>
    <property type="match status" value="1"/>
</dbReference>
<reference evidence="5 6" key="1">
    <citation type="submission" date="2024-06" db="EMBL/GenBank/DDBJ databases">
        <title>Sorghum-associated microbial communities from plants grown in Nebraska, USA.</title>
        <authorList>
            <person name="Schachtman D."/>
        </authorList>
    </citation>
    <scope>NUCLEOTIDE SEQUENCE [LARGE SCALE GENOMIC DNA]</scope>
    <source>
        <strain evidence="5 6">2709</strain>
    </source>
</reference>
<organism evidence="5 6">
    <name type="scientific">Ottowia thiooxydans</name>
    <dbReference type="NCBI Taxonomy" id="219182"/>
    <lineage>
        <taxon>Bacteria</taxon>
        <taxon>Pseudomonadati</taxon>
        <taxon>Pseudomonadota</taxon>
        <taxon>Betaproteobacteria</taxon>
        <taxon>Burkholderiales</taxon>
        <taxon>Comamonadaceae</taxon>
        <taxon>Ottowia</taxon>
    </lineage>
</organism>
<evidence type="ECO:0000256" key="3">
    <source>
        <dbReference type="ARBA" id="ARBA00023251"/>
    </source>
</evidence>
<name>A0ABV2QHY5_9BURK</name>
<dbReference type="InterPro" id="IPR029068">
    <property type="entry name" value="Glyas_Bleomycin-R_OHBP_Dase"/>
</dbReference>
<keyword evidence="6" id="KW-1185">Reference proteome</keyword>
<accession>A0ABV2QHY5</accession>
<protein>
    <recommendedName>
        <fullName evidence="2">Bleomycin resistance protein</fullName>
    </recommendedName>
</protein>
<keyword evidence="3" id="KW-0046">Antibiotic resistance</keyword>
<proteinExistence type="inferred from homology"/>
<evidence type="ECO:0000313" key="6">
    <source>
        <dbReference type="Proteomes" id="UP001549320"/>
    </source>
</evidence>
<evidence type="ECO:0000313" key="5">
    <source>
        <dbReference type="EMBL" id="MET4580200.1"/>
    </source>
</evidence>
<comment type="similarity">
    <text evidence="1">Belongs to the bleomycin resistance protein family.</text>
</comment>
<dbReference type="Pfam" id="PF19581">
    <property type="entry name" value="Glyoxalase_7"/>
    <property type="match status" value="1"/>
</dbReference>
<sequence length="119" mass="13415">MFGSPIPIFRMFDEAAALAFYVDFLEFKVDWEHRFEPGLPLYMQLSKGVCLVHLSGHHGDATPGGQIRIPCDDLHAYQQALLAKNYKHARPGVQKQPWGLDMSIGDPFGNRLTFTQPEA</sequence>
<evidence type="ECO:0000256" key="1">
    <source>
        <dbReference type="ARBA" id="ARBA00011051"/>
    </source>
</evidence>
<comment type="caution">
    <text evidence="5">The sequence shown here is derived from an EMBL/GenBank/DDBJ whole genome shotgun (WGS) entry which is preliminary data.</text>
</comment>
<dbReference type="EMBL" id="JBEPSH010000015">
    <property type="protein sequence ID" value="MET4580200.1"/>
    <property type="molecule type" value="Genomic_DNA"/>
</dbReference>
<dbReference type="RefSeq" id="WP_354448950.1">
    <property type="nucleotide sequence ID" value="NZ_JBEPSH010000015.1"/>
</dbReference>
<dbReference type="Proteomes" id="UP001549320">
    <property type="component" value="Unassembled WGS sequence"/>
</dbReference>
<dbReference type="SUPFAM" id="SSF54593">
    <property type="entry name" value="Glyoxalase/Bleomycin resistance protein/Dihydroxybiphenyl dioxygenase"/>
    <property type="match status" value="1"/>
</dbReference>
<gene>
    <name evidence="5" type="ORF">ABIE13_005340</name>
</gene>
<dbReference type="PROSITE" id="PS51819">
    <property type="entry name" value="VOC"/>
    <property type="match status" value="1"/>
</dbReference>
<dbReference type="InterPro" id="IPR037523">
    <property type="entry name" value="VOC_core"/>
</dbReference>
<evidence type="ECO:0000256" key="2">
    <source>
        <dbReference type="ARBA" id="ARBA00021572"/>
    </source>
</evidence>
<dbReference type="InterPro" id="IPR000335">
    <property type="entry name" value="Bleomycin-R"/>
</dbReference>